<proteinExistence type="predicted"/>
<dbReference type="Proteomes" id="UP001152888">
    <property type="component" value="Unassembled WGS sequence"/>
</dbReference>
<organism evidence="1 2">
    <name type="scientific">Acanthoscelides obtectus</name>
    <name type="common">Bean weevil</name>
    <name type="synonym">Bruchus obtectus</name>
    <dbReference type="NCBI Taxonomy" id="200917"/>
    <lineage>
        <taxon>Eukaryota</taxon>
        <taxon>Metazoa</taxon>
        <taxon>Ecdysozoa</taxon>
        <taxon>Arthropoda</taxon>
        <taxon>Hexapoda</taxon>
        <taxon>Insecta</taxon>
        <taxon>Pterygota</taxon>
        <taxon>Neoptera</taxon>
        <taxon>Endopterygota</taxon>
        <taxon>Coleoptera</taxon>
        <taxon>Polyphaga</taxon>
        <taxon>Cucujiformia</taxon>
        <taxon>Chrysomeloidea</taxon>
        <taxon>Chrysomelidae</taxon>
        <taxon>Bruchinae</taxon>
        <taxon>Bruchini</taxon>
        <taxon>Acanthoscelides</taxon>
    </lineage>
</organism>
<dbReference type="AlphaFoldDB" id="A0A9P0KMR7"/>
<protein>
    <recommendedName>
        <fullName evidence="3">Protein ANTAGONIST OF LIKE HETEROCHROMATIN PROTEIN 1-like</fullName>
    </recommendedName>
</protein>
<evidence type="ECO:0000313" key="1">
    <source>
        <dbReference type="EMBL" id="CAH1979183.1"/>
    </source>
</evidence>
<gene>
    <name evidence="1" type="ORF">ACAOBT_LOCUS13340</name>
</gene>
<sequence length="102" mass="12540">MDVETVLTVILYRRWQKRRDRRRRYWVHPILSHRLTECQYIILYPKLRQFGPKFFNYFRMSIKSFDDLLALINDELVADKKAVRYSISPEEKLIITLRYLAT</sequence>
<accession>A0A9P0KMR7</accession>
<keyword evidence="2" id="KW-1185">Reference proteome</keyword>
<evidence type="ECO:0008006" key="3">
    <source>
        <dbReference type="Google" id="ProtNLM"/>
    </source>
</evidence>
<evidence type="ECO:0000313" key="2">
    <source>
        <dbReference type="Proteomes" id="UP001152888"/>
    </source>
</evidence>
<dbReference type="OrthoDB" id="6571700at2759"/>
<reference evidence="1" key="1">
    <citation type="submission" date="2022-03" db="EMBL/GenBank/DDBJ databases">
        <authorList>
            <person name="Sayadi A."/>
        </authorList>
    </citation>
    <scope>NUCLEOTIDE SEQUENCE</scope>
</reference>
<comment type="caution">
    <text evidence="1">The sequence shown here is derived from an EMBL/GenBank/DDBJ whole genome shotgun (WGS) entry which is preliminary data.</text>
</comment>
<dbReference type="EMBL" id="CAKOFQ010006876">
    <property type="protein sequence ID" value="CAH1979183.1"/>
    <property type="molecule type" value="Genomic_DNA"/>
</dbReference>
<name>A0A9P0KMR7_ACAOB</name>